<dbReference type="GO" id="GO:0016301">
    <property type="term" value="F:kinase activity"/>
    <property type="evidence" value="ECO:0007669"/>
    <property type="project" value="UniProtKB-KW"/>
</dbReference>
<dbReference type="SUPFAM" id="SSF52540">
    <property type="entry name" value="P-loop containing nucleoside triphosphate hydrolases"/>
    <property type="match status" value="1"/>
</dbReference>
<sequence length="172" mass="20233">MDRVLVAGSTGAGKTTLARALSASYGMPHYELDGLHHGPGWVKRPEFEADVERFSEQSRWVTEDQYHRVLGDLLWHRADTVVWLDVPRRVVMSRVIRRSFIRALTRRELWNGNREHWRDWLKADHPIQWAWTQYHGKRAQVLRYAEQHPDVTVIRVATAHDVRRLLTTIPRA</sequence>
<dbReference type="Proteomes" id="UP001521150">
    <property type="component" value="Unassembled WGS sequence"/>
</dbReference>
<dbReference type="InterPro" id="IPR052922">
    <property type="entry name" value="Cytidylate_Kinase-2"/>
</dbReference>
<dbReference type="InterPro" id="IPR027417">
    <property type="entry name" value="P-loop_NTPase"/>
</dbReference>
<dbReference type="Gene3D" id="3.40.50.300">
    <property type="entry name" value="P-loop containing nucleotide triphosphate hydrolases"/>
    <property type="match status" value="1"/>
</dbReference>
<proteinExistence type="predicted"/>
<evidence type="ECO:0000313" key="2">
    <source>
        <dbReference type="Proteomes" id="UP001521150"/>
    </source>
</evidence>
<keyword evidence="1" id="KW-0418">Kinase</keyword>
<dbReference type="RefSeq" id="WP_233723429.1">
    <property type="nucleotide sequence ID" value="NZ_JAJVCN010000001.1"/>
</dbReference>
<gene>
    <name evidence="1" type="ORF">LWC34_05915</name>
</gene>
<comment type="caution">
    <text evidence="1">The sequence shown here is derived from an EMBL/GenBank/DDBJ whole genome shotgun (WGS) entry which is preliminary data.</text>
</comment>
<reference evidence="1 2" key="1">
    <citation type="submission" date="2021-12" db="EMBL/GenBank/DDBJ databases">
        <title>Genome sequence of Kibdelosporangium philippinense ATCC 49844.</title>
        <authorList>
            <person name="Fedorov E.A."/>
            <person name="Omeragic M."/>
            <person name="Shalygina K.F."/>
            <person name="Maclea K.S."/>
        </authorList>
    </citation>
    <scope>NUCLEOTIDE SEQUENCE [LARGE SCALE GENOMIC DNA]</scope>
    <source>
        <strain evidence="1 2">ATCC 49844</strain>
    </source>
</reference>
<organism evidence="1 2">
    <name type="scientific">Kibdelosporangium philippinense</name>
    <dbReference type="NCBI Taxonomy" id="211113"/>
    <lineage>
        <taxon>Bacteria</taxon>
        <taxon>Bacillati</taxon>
        <taxon>Actinomycetota</taxon>
        <taxon>Actinomycetes</taxon>
        <taxon>Pseudonocardiales</taxon>
        <taxon>Pseudonocardiaceae</taxon>
        <taxon>Kibdelosporangium</taxon>
    </lineage>
</organism>
<dbReference type="EMBL" id="JAJVCN010000001">
    <property type="protein sequence ID" value="MCE7002369.1"/>
    <property type="molecule type" value="Genomic_DNA"/>
</dbReference>
<dbReference type="PANTHER" id="PTHR37816">
    <property type="entry name" value="YALI0E33011P"/>
    <property type="match status" value="1"/>
</dbReference>
<name>A0ABS8Z363_9PSEU</name>
<dbReference type="PANTHER" id="PTHR37816:SF1">
    <property type="entry name" value="TOXIN"/>
    <property type="match status" value="1"/>
</dbReference>
<protein>
    <submittedName>
        <fullName evidence="1">Adenylate kinase</fullName>
    </submittedName>
</protein>
<evidence type="ECO:0000313" key="1">
    <source>
        <dbReference type="EMBL" id="MCE7002369.1"/>
    </source>
</evidence>
<keyword evidence="1" id="KW-0808">Transferase</keyword>
<keyword evidence="2" id="KW-1185">Reference proteome</keyword>
<accession>A0ABS8Z363</accession>